<dbReference type="Pfam" id="PF00144">
    <property type="entry name" value="Beta-lactamase"/>
    <property type="match status" value="1"/>
</dbReference>
<dbReference type="InterPro" id="IPR001466">
    <property type="entry name" value="Beta-lactam-related"/>
</dbReference>
<sequence length="309" mass="33278">MIDVQGSVQAAGYHSAAAVVAGAQVADPVFHGGAGLTADKCVYTASLSKQITAACAALLVRQGRLDTDDVLAQWMPELPPWSRTVRVRHLIHHTSGLPQGVHIDDVLRNDAVRTTDSVVRALVRRDQLDRTPGTAYEYCNAGYVCLAVVVSRAAGQPLPEFAQQHVFERLGMNSTRYWTGPAPHPPGATPLDPNHPAPLSLGDGGVWSTARDLLRWNRSLLVDHLGISEILHTPGHLEDGTPLDYAWGVVVGSYRGHRLYRHSGGWPGVTTQLVSIPGKDASLVVVALDDDSDRSTLLANIMIYTLLTS</sequence>
<dbReference type="EMBL" id="BOMV01000102">
    <property type="protein sequence ID" value="GIF01360.1"/>
    <property type="molecule type" value="Genomic_DNA"/>
</dbReference>
<reference evidence="2" key="1">
    <citation type="submission" date="2021-01" db="EMBL/GenBank/DDBJ databases">
        <title>Whole genome shotgun sequence of Actinoplanes rishiriensis NBRC 108556.</title>
        <authorList>
            <person name="Komaki H."/>
            <person name="Tamura T."/>
        </authorList>
    </citation>
    <scope>NUCLEOTIDE SEQUENCE</scope>
    <source>
        <strain evidence="2">NBRC 108556</strain>
    </source>
</reference>
<evidence type="ECO:0000313" key="2">
    <source>
        <dbReference type="EMBL" id="GIF01360.1"/>
    </source>
</evidence>
<name>A0A919K9V8_9ACTN</name>
<organism evidence="2 3">
    <name type="scientific">Paractinoplanes rishiriensis</name>
    <dbReference type="NCBI Taxonomy" id="1050105"/>
    <lineage>
        <taxon>Bacteria</taxon>
        <taxon>Bacillati</taxon>
        <taxon>Actinomycetota</taxon>
        <taxon>Actinomycetes</taxon>
        <taxon>Micromonosporales</taxon>
        <taxon>Micromonosporaceae</taxon>
        <taxon>Paractinoplanes</taxon>
    </lineage>
</organism>
<keyword evidence="3" id="KW-1185">Reference proteome</keyword>
<evidence type="ECO:0000259" key="1">
    <source>
        <dbReference type="Pfam" id="PF00144"/>
    </source>
</evidence>
<dbReference type="Proteomes" id="UP000636960">
    <property type="component" value="Unassembled WGS sequence"/>
</dbReference>
<evidence type="ECO:0000313" key="3">
    <source>
        <dbReference type="Proteomes" id="UP000636960"/>
    </source>
</evidence>
<dbReference type="PANTHER" id="PTHR46825">
    <property type="entry name" value="D-ALANYL-D-ALANINE-CARBOXYPEPTIDASE/ENDOPEPTIDASE AMPH"/>
    <property type="match status" value="1"/>
</dbReference>
<dbReference type="Gene3D" id="3.40.710.10">
    <property type="entry name" value="DD-peptidase/beta-lactamase superfamily"/>
    <property type="match status" value="1"/>
</dbReference>
<comment type="caution">
    <text evidence="2">The sequence shown here is derived from an EMBL/GenBank/DDBJ whole genome shotgun (WGS) entry which is preliminary data.</text>
</comment>
<dbReference type="SUPFAM" id="SSF56601">
    <property type="entry name" value="beta-lactamase/transpeptidase-like"/>
    <property type="match status" value="1"/>
</dbReference>
<dbReference type="PANTHER" id="PTHR46825:SF9">
    <property type="entry name" value="BETA-LACTAMASE-RELATED DOMAIN-CONTAINING PROTEIN"/>
    <property type="match status" value="1"/>
</dbReference>
<protein>
    <recommendedName>
        <fullName evidence="1">Beta-lactamase-related domain-containing protein</fullName>
    </recommendedName>
</protein>
<proteinExistence type="predicted"/>
<dbReference type="InterPro" id="IPR012338">
    <property type="entry name" value="Beta-lactam/transpept-like"/>
</dbReference>
<feature type="domain" description="Beta-lactamase-related" evidence="1">
    <location>
        <begin position="17"/>
        <end position="292"/>
    </location>
</feature>
<dbReference type="AlphaFoldDB" id="A0A919K9V8"/>
<dbReference type="InterPro" id="IPR050491">
    <property type="entry name" value="AmpC-like"/>
</dbReference>
<accession>A0A919K9V8</accession>
<gene>
    <name evidence="2" type="ORF">Ari01nite_88240</name>
</gene>